<evidence type="ECO:0000313" key="3">
    <source>
        <dbReference type="Proteomes" id="UP000322530"/>
    </source>
</evidence>
<dbReference type="EMBL" id="BIXY01000030">
    <property type="protein sequence ID" value="GCF08788.1"/>
    <property type="molecule type" value="Genomic_DNA"/>
</dbReference>
<accession>A0A5A5TBM1</accession>
<protein>
    <submittedName>
        <fullName evidence="2">Uncharacterized protein</fullName>
    </submittedName>
</protein>
<keyword evidence="1" id="KW-1133">Transmembrane helix</keyword>
<organism evidence="2 3">
    <name type="scientific">Dictyobacter arantiisoli</name>
    <dbReference type="NCBI Taxonomy" id="2014874"/>
    <lineage>
        <taxon>Bacteria</taxon>
        <taxon>Bacillati</taxon>
        <taxon>Chloroflexota</taxon>
        <taxon>Ktedonobacteria</taxon>
        <taxon>Ktedonobacterales</taxon>
        <taxon>Dictyobacteraceae</taxon>
        <taxon>Dictyobacter</taxon>
    </lineage>
</organism>
<evidence type="ECO:0000313" key="2">
    <source>
        <dbReference type="EMBL" id="GCF08788.1"/>
    </source>
</evidence>
<dbReference type="OrthoDB" id="162762at2"/>
<comment type="caution">
    <text evidence="2">The sequence shown here is derived from an EMBL/GenBank/DDBJ whole genome shotgun (WGS) entry which is preliminary data.</text>
</comment>
<proteinExistence type="predicted"/>
<reference evidence="2 3" key="1">
    <citation type="submission" date="2019-01" db="EMBL/GenBank/DDBJ databases">
        <title>Draft genome sequence of Dictyobacter sp. Uno17.</title>
        <authorList>
            <person name="Wang C.M."/>
            <person name="Zheng Y."/>
            <person name="Sakai Y."/>
            <person name="Abe K."/>
            <person name="Yokota A."/>
            <person name="Yabe S."/>
        </authorList>
    </citation>
    <scope>NUCLEOTIDE SEQUENCE [LARGE SCALE GENOMIC DNA]</scope>
    <source>
        <strain evidence="2 3">Uno17</strain>
    </source>
</reference>
<keyword evidence="1" id="KW-0472">Membrane</keyword>
<feature type="transmembrane region" description="Helical" evidence="1">
    <location>
        <begin position="91"/>
        <end position="112"/>
    </location>
</feature>
<evidence type="ECO:0000256" key="1">
    <source>
        <dbReference type="SAM" id="Phobius"/>
    </source>
</evidence>
<dbReference type="RefSeq" id="WP_149401761.1">
    <property type="nucleotide sequence ID" value="NZ_BIXY01000030.1"/>
</dbReference>
<sequence length="128" mass="14302">MKTARRQRPSGIRNLALFELLGALGCLGLLLFTPAKSGDFIALLIAGLLGLVVVYGLWTLRSWAFWLTATYESGEIVYELLMITRPEYHNLHIVGPLFGILMSAITLAYIFLDRTVKPVFSRTMNIAK</sequence>
<feature type="transmembrane region" description="Helical" evidence="1">
    <location>
        <begin position="40"/>
        <end position="58"/>
    </location>
</feature>
<feature type="transmembrane region" description="Helical" evidence="1">
    <location>
        <begin position="12"/>
        <end position="34"/>
    </location>
</feature>
<gene>
    <name evidence="2" type="ORF">KDI_23520</name>
</gene>
<name>A0A5A5TBM1_9CHLR</name>
<keyword evidence="3" id="KW-1185">Reference proteome</keyword>
<dbReference type="Proteomes" id="UP000322530">
    <property type="component" value="Unassembled WGS sequence"/>
</dbReference>
<keyword evidence="1" id="KW-0812">Transmembrane</keyword>
<dbReference type="AlphaFoldDB" id="A0A5A5TBM1"/>